<dbReference type="OrthoDB" id="5819582at2759"/>
<feature type="compositionally biased region" description="Low complexity" evidence="1">
    <location>
        <begin position="480"/>
        <end position="496"/>
    </location>
</feature>
<keyword evidence="2" id="KW-0812">Transmembrane</keyword>
<dbReference type="EMBL" id="LIAE01010146">
    <property type="protein sequence ID" value="PAV66185.1"/>
    <property type="molecule type" value="Genomic_DNA"/>
</dbReference>
<reference evidence="4 5" key="1">
    <citation type="journal article" date="2017" name="Curr. Biol.">
        <title>Genome architecture and evolution of a unichromosomal asexual nematode.</title>
        <authorList>
            <person name="Fradin H."/>
            <person name="Zegar C."/>
            <person name="Gutwein M."/>
            <person name="Lucas J."/>
            <person name="Kovtun M."/>
            <person name="Corcoran D."/>
            <person name="Baugh L.R."/>
            <person name="Kiontke K."/>
            <person name="Gunsalus K."/>
            <person name="Fitch D.H."/>
            <person name="Piano F."/>
        </authorList>
    </citation>
    <scope>NUCLEOTIDE SEQUENCE [LARGE SCALE GENOMIC DNA]</scope>
    <source>
        <strain evidence="4">PF1309</strain>
    </source>
</reference>
<evidence type="ECO:0000256" key="1">
    <source>
        <dbReference type="SAM" id="MobiDB-lite"/>
    </source>
</evidence>
<gene>
    <name evidence="4" type="ORF">WR25_16498</name>
</gene>
<evidence type="ECO:0000259" key="3">
    <source>
        <dbReference type="Pfam" id="PF19040"/>
    </source>
</evidence>
<feature type="transmembrane region" description="Helical" evidence="2">
    <location>
        <begin position="117"/>
        <end position="137"/>
    </location>
</feature>
<keyword evidence="2" id="KW-1133">Transmembrane helix</keyword>
<feature type="region of interest" description="Disordered" evidence="1">
    <location>
        <begin position="477"/>
        <end position="496"/>
    </location>
</feature>
<evidence type="ECO:0000313" key="5">
    <source>
        <dbReference type="Proteomes" id="UP000218231"/>
    </source>
</evidence>
<name>A0A2A2JWV1_9BILA</name>
<feature type="transmembrane region" description="Helical" evidence="2">
    <location>
        <begin position="89"/>
        <end position="105"/>
    </location>
</feature>
<feature type="transmembrane region" description="Helical" evidence="2">
    <location>
        <begin position="59"/>
        <end position="82"/>
    </location>
</feature>
<organism evidence="4 5">
    <name type="scientific">Diploscapter pachys</name>
    <dbReference type="NCBI Taxonomy" id="2018661"/>
    <lineage>
        <taxon>Eukaryota</taxon>
        <taxon>Metazoa</taxon>
        <taxon>Ecdysozoa</taxon>
        <taxon>Nematoda</taxon>
        <taxon>Chromadorea</taxon>
        <taxon>Rhabditida</taxon>
        <taxon>Rhabditina</taxon>
        <taxon>Rhabditomorpha</taxon>
        <taxon>Rhabditoidea</taxon>
        <taxon>Rhabditidae</taxon>
        <taxon>Diploscapter</taxon>
    </lineage>
</organism>
<evidence type="ECO:0000256" key="2">
    <source>
        <dbReference type="SAM" id="Phobius"/>
    </source>
</evidence>
<evidence type="ECO:0000313" key="4">
    <source>
        <dbReference type="EMBL" id="PAV66185.1"/>
    </source>
</evidence>
<feature type="transmembrane region" description="Helical" evidence="2">
    <location>
        <begin position="157"/>
        <end position="178"/>
    </location>
</feature>
<feature type="transmembrane region" description="Helical" evidence="2">
    <location>
        <begin position="33"/>
        <end position="53"/>
    </location>
</feature>
<dbReference type="Pfam" id="PF19040">
    <property type="entry name" value="SGNH"/>
    <property type="match status" value="1"/>
</dbReference>
<comment type="caution">
    <text evidence="4">The sequence shown here is derived from an EMBL/GenBank/DDBJ whole genome shotgun (WGS) entry which is preliminary data.</text>
</comment>
<proteinExistence type="predicted"/>
<protein>
    <recommendedName>
        <fullName evidence="3">SGNH domain-containing protein</fullName>
    </recommendedName>
</protein>
<accession>A0A2A2JWV1</accession>
<dbReference type="PANTHER" id="PTHR23028">
    <property type="entry name" value="ACETYLTRANSFERASE"/>
    <property type="match status" value="1"/>
</dbReference>
<feature type="domain" description="SGNH" evidence="3">
    <location>
        <begin position="228"/>
        <end position="463"/>
    </location>
</feature>
<keyword evidence="5" id="KW-1185">Reference proteome</keyword>
<dbReference type="GO" id="GO:0016020">
    <property type="term" value="C:membrane"/>
    <property type="evidence" value="ECO:0007669"/>
    <property type="project" value="TreeGrafter"/>
</dbReference>
<keyword evidence="2" id="KW-0472">Membrane</keyword>
<dbReference type="AlphaFoldDB" id="A0A2A2JWV1"/>
<dbReference type="GO" id="GO:0000271">
    <property type="term" value="P:polysaccharide biosynthetic process"/>
    <property type="evidence" value="ECO:0007669"/>
    <property type="project" value="TreeGrafter"/>
</dbReference>
<dbReference type="PANTHER" id="PTHR23028:SF53">
    <property type="entry name" value="ACYL_TRANSF_3 DOMAIN-CONTAINING PROTEIN"/>
    <property type="match status" value="1"/>
</dbReference>
<sequence length="496" mass="55466">MVSFYLMPFRFWELATGCLIAVRHSERGWAQSVHRFGGENIVLILILAVLFVPKSFSPFTSVAIVALAAAAIALLSPGSVAYRVMTSRTATYLGLISYSLYLWHWPVLVLSRYTIGFHWWALPIIIGLVFLTTHISYYKVERPLRASSWGPTQSREILIGGAVTFVAAGLLLILAMPLNGRLYVGTPAELEARNVDSLSYPYHVPQTSYQWAGTPCVLSNNAEAGRDIPLNACTLGRFGQASRRIMIFGNSFSAAFVHGFDALVRDDHYAVTITSSWSASPIGEIPNDSHWSKINEYYWNNVVPRMVSRLRRGDQVVLMSDIAQLAPAQADPKAEWERKLFEVGLRRFSSELSRAGVRLVVLDVNPFIRDSGCKPDAAVPQWFAFGAPPCKFFSKAETIARRQPVDSMLRRLERERRLAVIDLLDLLCPRQSCTFLGADNQVLYRDEFSHPSVEAVHTVAPLLRHLLTSRSWPMGQQDLPSSFQPSNKPSSSTYPE</sequence>
<dbReference type="InterPro" id="IPR043968">
    <property type="entry name" value="SGNH"/>
</dbReference>
<dbReference type="Proteomes" id="UP000218231">
    <property type="component" value="Unassembled WGS sequence"/>
</dbReference>
<dbReference type="InterPro" id="IPR050879">
    <property type="entry name" value="Acyltransferase_3"/>
</dbReference>